<comment type="caution">
    <text evidence="1">The sequence shown here is derived from an EMBL/GenBank/DDBJ whole genome shotgun (WGS) entry which is preliminary data.</text>
</comment>
<dbReference type="Proteomes" id="UP001596550">
    <property type="component" value="Unassembled WGS sequence"/>
</dbReference>
<name>A0ABW2M6F7_9FLAO</name>
<keyword evidence="2" id="KW-1185">Reference proteome</keyword>
<proteinExistence type="predicted"/>
<organism evidence="1 2">
    <name type="scientific">Chryseobacterium zhengzhouense</name>
    <dbReference type="NCBI Taxonomy" id="1636086"/>
    <lineage>
        <taxon>Bacteria</taxon>
        <taxon>Pseudomonadati</taxon>
        <taxon>Bacteroidota</taxon>
        <taxon>Flavobacteriia</taxon>
        <taxon>Flavobacteriales</taxon>
        <taxon>Weeksellaceae</taxon>
        <taxon>Chryseobacterium group</taxon>
        <taxon>Chryseobacterium</taxon>
    </lineage>
</organism>
<dbReference type="EMBL" id="JBHTCR010000021">
    <property type="protein sequence ID" value="MFC7348990.1"/>
    <property type="molecule type" value="Genomic_DNA"/>
</dbReference>
<evidence type="ECO:0000313" key="2">
    <source>
        <dbReference type="Proteomes" id="UP001596550"/>
    </source>
</evidence>
<accession>A0ABW2M6F7</accession>
<gene>
    <name evidence="1" type="ORF">ACFQO9_19910</name>
</gene>
<sequence length="61" mass="6779">MGGMDETLEYTPEMAEKMFLKSLKSPELGAGNSLSLYQQENGVWKKLTLSPDETINKTPCP</sequence>
<protein>
    <submittedName>
        <fullName evidence="1">Uncharacterized protein</fullName>
    </submittedName>
</protein>
<reference evidence="2" key="1">
    <citation type="journal article" date="2019" name="Int. J. Syst. Evol. Microbiol.">
        <title>The Global Catalogue of Microorganisms (GCM) 10K type strain sequencing project: providing services to taxonomists for standard genome sequencing and annotation.</title>
        <authorList>
            <consortium name="The Broad Institute Genomics Platform"/>
            <consortium name="The Broad Institute Genome Sequencing Center for Infectious Disease"/>
            <person name="Wu L."/>
            <person name="Ma J."/>
        </authorList>
    </citation>
    <scope>NUCLEOTIDE SEQUENCE [LARGE SCALE GENOMIC DNA]</scope>
    <source>
        <strain evidence="2">CCUG 54781</strain>
    </source>
</reference>
<evidence type="ECO:0000313" key="1">
    <source>
        <dbReference type="EMBL" id="MFC7348990.1"/>
    </source>
</evidence>